<evidence type="ECO:0000313" key="6">
    <source>
        <dbReference type="Proteomes" id="UP000886723"/>
    </source>
</evidence>
<dbReference type="Pfam" id="PF18088">
    <property type="entry name" value="Glyco_H_20C_C"/>
    <property type="match status" value="1"/>
</dbReference>
<dbReference type="CDD" id="cd06565">
    <property type="entry name" value="GH20_GcnA-like"/>
    <property type="match status" value="1"/>
</dbReference>
<reference evidence="5" key="2">
    <citation type="journal article" date="2021" name="PeerJ">
        <title>Extensive microbial diversity within the chicken gut microbiome revealed by metagenomics and culture.</title>
        <authorList>
            <person name="Gilroy R."/>
            <person name="Ravi A."/>
            <person name="Getino M."/>
            <person name="Pursley I."/>
            <person name="Horton D.L."/>
            <person name="Alikhan N.F."/>
            <person name="Baker D."/>
            <person name="Gharbi K."/>
            <person name="Hall N."/>
            <person name="Watson M."/>
            <person name="Adriaenssens E.M."/>
            <person name="Foster-Nyarko E."/>
            <person name="Jarju S."/>
            <person name="Secka A."/>
            <person name="Antonio M."/>
            <person name="Oren A."/>
            <person name="Chaudhuri R.R."/>
            <person name="La Ragione R."/>
            <person name="Hildebrand F."/>
            <person name="Pallen M.J."/>
        </authorList>
    </citation>
    <scope>NUCLEOTIDE SEQUENCE</scope>
    <source>
        <strain evidence="5">ChiBcec2-4451</strain>
    </source>
</reference>
<organism evidence="5 6">
    <name type="scientific">Candidatus Pullilachnospira stercoravium</name>
    <dbReference type="NCBI Taxonomy" id="2840913"/>
    <lineage>
        <taxon>Bacteria</taxon>
        <taxon>Bacillati</taxon>
        <taxon>Bacillota</taxon>
        <taxon>Clostridia</taxon>
        <taxon>Lachnospirales</taxon>
        <taxon>Lachnospiraceae</taxon>
        <taxon>Lachnospiraceae incertae sedis</taxon>
        <taxon>Candidatus Pullilachnospira</taxon>
    </lineage>
</organism>
<dbReference type="Proteomes" id="UP000886723">
    <property type="component" value="Unassembled WGS sequence"/>
</dbReference>
<evidence type="ECO:0000259" key="3">
    <source>
        <dbReference type="Pfam" id="PF00728"/>
    </source>
</evidence>
<gene>
    <name evidence="5" type="ORF">IAA63_02380</name>
</gene>
<dbReference type="EMBL" id="DVON01000043">
    <property type="protein sequence ID" value="HIV11973.1"/>
    <property type="molecule type" value="Genomic_DNA"/>
</dbReference>
<comment type="caution">
    <text evidence="5">The sequence shown here is derived from an EMBL/GenBank/DDBJ whole genome shotgun (WGS) entry which is preliminary data.</text>
</comment>
<feature type="domain" description="Glycoside hydrolase family 20 catalytic" evidence="3">
    <location>
        <begin position="94"/>
        <end position="299"/>
    </location>
</feature>
<evidence type="ECO:0000256" key="2">
    <source>
        <dbReference type="ARBA" id="ARBA00022801"/>
    </source>
</evidence>
<dbReference type="Gene3D" id="3.20.20.80">
    <property type="entry name" value="Glycosidases"/>
    <property type="match status" value="1"/>
</dbReference>
<dbReference type="GO" id="GO:0005975">
    <property type="term" value="P:carbohydrate metabolic process"/>
    <property type="evidence" value="ECO:0007669"/>
    <property type="project" value="InterPro"/>
</dbReference>
<dbReference type="InterPro" id="IPR038901">
    <property type="entry name" value="HEXDC-like"/>
</dbReference>
<dbReference type="PANTHER" id="PTHR21040">
    <property type="entry name" value="BCDNA.GH04120"/>
    <property type="match status" value="1"/>
</dbReference>
<evidence type="ECO:0000259" key="4">
    <source>
        <dbReference type="Pfam" id="PF18088"/>
    </source>
</evidence>
<accession>A0A9D1NTE1</accession>
<dbReference type="PANTHER" id="PTHR21040:SF8">
    <property type="entry name" value="BCDNA.GH04120"/>
    <property type="match status" value="1"/>
</dbReference>
<name>A0A9D1NTE1_9FIRM</name>
<evidence type="ECO:0000313" key="5">
    <source>
        <dbReference type="EMBL" id="HIV11973.1"/>
    </source>
</evidence>
<dbReference type="GO" id="GO:0004563">
    <property type="term" value="F:beta-N-acetylhexosaminidase activity"/>
    <property type="evidence" value="ECO:0007669"/>
    <property type="project" value="UniProtKB-ARBA"/>
</dbReference>
<feature type="domain" description="Glycoside Hydrolase 20C C-terminal" evidence="4">
    <location>
        <begin position="422"/>
        <end position="610"/>
    </location>
</feature>
<proteinExistence type="inferred from homology"/>
<reference evidence="5" key="1">
    <citation type="submission" date="2020-10" db="EMBL/GenBank/DDBJ databases">
        <authorList>
            <person name="Gilroy R."/>
        </authorList>
    </citation>
    <scope>NUCLEOTIDE SEQUENCE</scope>
    <source>
        <strain evidence="5">ChiBcec2-4451</strain>
    </source>
</reference>
<comment type="similarity">
    <text evidence="1">Belongs to the glycosyl hydrolase 20 family.</text>
</comment>
<dbReference type="Gene3D" id="1.20.120.670">
    <property type="entry name" value="N-acetyl-b-d-glucoasminidase"/>
    <property type="match status" value="1"/>
</dbReference>
<dbReference type="InterPro" id="IPR015883">
    <property type="entry name" value="Glyco_hydro_20_cat"/>
</dbReference>
<dbReference type="Pfam" id="PF00728">
    <property type="entry name" value="Glyco_hydro_20"/>
    <property type="match status" value="1"/>
</dbReference>
<dbReference type="AlphaFoldDB" id="A0A9D1NTE1"/>
<keyword evidence="2" id="KW-0378">Hydrolase</keyword>
<sequence>MNFLLTGDPAVTQRLQEGTNILLQETSGVSGEDSLTISVAFQDREELYAKREGNSITIRCKEPAHYFRGLSWALHRSADTVSEKTETVCFPRDGFMLDCSRNSVFTTETVKAMIRKLARIGMNLLMLYTEETYEVPGEPYFGIYRGRYSREEIREMDDYAQIFGIELVPCIQTLAHLRNALKWPLGKDIKDTEDILMVGEEKVYDFIEELLVAVKDSFSTRRVHLGMDEAAQLGLGEYLKKNGYRESAKLMKEHSARVFAICPKLGLTPMIWSDMYITANTGGGYYDVDETTDTSGWEKPDKELGLVYWDYYNENGPLYRNMLRVHQELTNHLTFAGGVWMWNGIAPNYGRAFRCTVSALEACREYQVPEIFCTAWMDNGSETPLDAVYPGLVLFAHLGFHETVCKEDLKEEFEACTGGRLEDFWQLEAFDSLFTGMGNNMGSDNPSKYYLYQDNMLGMFDYHLKGIDTQTYYRDLALRMASCAQTSPAYADLFHFYEEFAQVLAQKADLGIRIKDAYDSKDLSTLRDICDKVIPNIIDHLWKMKTIREQLWLRDAKPFGYELLDIKLGGVLTRLASHKRRIESYLNGSVSRLEELEQERMPYFAVKEAKNHPVEESMLENRWHYIVSGCCLMDTI</sequence>
<protein>
    <submittedName>
        <fullName evidence="5">Beta-N-acetylhexosaminidase</fullName>
    </submittedName>
</protein>
<dbReference type="SUPFAM" id="SSF51445">
    <property type="entry name" value="(Trans)glycosidases"/>
    <property type="match status" value="1"/>
</dbReference>
<dbReference type="InterPro" id="IPR017853">
    <property type="entry name" value="GH"/>
</dbReference>
<evidence type="ECO:0000256" key="1">
    <source>
        <dbReference type="ARBA" id="ARBA00006285"/>
    </source>
</evidence>
<dbReference type="InterPro" id="IPR041063">
    <property type="entry name" value="Glyco_H_20C_C"/>
</dbReference>